<dbReference type="RefSeq" id="WP_024362787.1">
    <property type="nucleotide sequence ID" value="NZ_BJNS01000026.1"/>
</dbReference>
<dbReference type="Proteomes" id="UP000255295">
    <property type="component" value="Unassembled WGS sequence"/>
</dbReference>
<dbReference type="EMBL" id="CP019980">
    <property type="protein sequence ID" value="AVK98550.1"/>
    <property type="molecule type" value="Genomic_DNA"/>
</dbReference>
<dbReference type="AlphaFoldDB" id="A0A2S0K5A5"/>
<organism evidence="1 3">
    <name type="scientific">Lysinibacillus sphaericus</name>
    <name type="common">Bacillus sphaericus</name>
    <dbReference type="NCBI Taxonomy" id="1421"/>
    <lineage>
        <taxon>Bacteria</taxon>
        <taxon>Bacillati</taxon>
        <taxon>Bacillota</taxon>
        <taxon>Bacilli</taxon>
        <taxon>Bacillales</taxon>
        <taxon>Bacillaceae</taxon>
        <taxon>Lysinibacillus</taxon>
    </lineage>
</organism>
<dbReference type="Proteomes" id="UP000238825">
    <property type="component" value="Chromosome"/>
</dbReference>
<accession>A0A2S0K5A5</accession>
<sequence>MLKKQQRLMRELQQNRHVKIVKATDWCIPIRTIEVTYEPIRRSTMDVLMQMLLISMQEANFQNVQELSELLLVDPLFIEDLVSLMSRVRLIEQSEGFYTLTPKGQQQLARGIFEEELEVETATLLFSPCHQAILPVGEDEIEEFDELPAPYRYVDKEAEQQEQFDEAMLLIALQQGEEEASSSQKIIETIVTSEAKQINDIPCLEFLLYDKEQDIIYVRVWNTLLNKWDEELEQQLTDQEQPQWRAQYL</sequence>
<protein>
    <submittedName>
        <fullName evidence="1">Uncharacterized protein</fullName>
    </submittedName>
</protein>
<reference evidence="2 4" key="2">
    <citation type="submission" date="2018-06" db="EMBL/GenBank/DDBJ databases">
        <authorList>
            <consortium name="Pathogen Informatics"/>
            <person name="Doyle S."/>
        </authorList>
    </citation>
    <scope>NUCLEOTIDE SEQUENCE [LARGE SCALE GENOMIC DNA]</scope>
    <source>
        <strain evidence="2 4">NCTC10338</strain>
    </source>
</reference>
<proteinExistence type="predicted"/>
<dbReference type="GeneID" id="48278615"/>
<gene>
    <name evidence="1" type="ORF">LS41612_20620</name>
    <name evidence="2" type="ORF">NCTC10338_00543</name>
</gene>
<evidence type="ECO:0000313" key="2">
    <source>
        <dbReference type="EMBL" id="SUV15477.1"/>
    </source>
</evidence>
<name>A0A2S0K5A5_LYSSH</name>
<evidence type="ECO:0000313" key="3">
    <source>
        <dbReference type="Proteomes" id="UP000238825"/>
    </source>
</evidence>
<reference evidence="1 3" key="1">
    <citation type="submission" date="2017-03" db="EMBL/GenBank/DDBJ databases">
        <title>The whole genome sequencing and assembly of Lysinibacillus sphaericus DSM 28T strain.</title>
        <authorList>
            <person name="Lee Y.-J."/>
            <person name="Yi H."/>
            <person name="Bahn Y.-S."/>
            <person name="Kim J.F."/>
            <person name="Lee D.-W."/>
        </authorList>
    </citation>
    <scope>NUCLEOTIDE SEQUENCE [LARGE SCALE GENOMIC DNA]</scope>
    <source>
        <strain evidence="1 3">DSM 28</strain>
    </source>
</reference>
<evidence type="ECO:0000313" key="1">
    <source>
        <dbReference type="EMBL" id="AVK98550.1"/>
    </source>
</evidence>
<evidence type="ECO:0000313" key="4">
    <source>
        <dbReference type="Proteomes" id="UP000255295"/>
    </source>
</evidence>
<dbReference type="EMBL" id="UFSZ01000001">
    <property type="protein sequence ID" value="SUV15477.1"/>
    <property type="molecule type" value="Genomic_DNA"/>
</dbReference>